<evidence type="ECO:0000313" key="3">
    <source>
        <dbReference type="Proteomes" id="UP000714275"/>
    </source>
</evidence>
<dbReference type="InterPro" id="IPR021109">
    <property type="entry name" value="Peptidase_aspartic_dom_sf"/>
</dbReference>
<organism evidence="2 3">
    <name type="scientific">Suillus placidus</name>
    <dbReference type="NCBI Taxonomy" id="48579"/>
    <lineage>
        <taxon>Eukaryota</taxon>
        <taxon>Fungi</taxon>
        <taxon>Dikarya</taxon>
        <taxon>Basidiomycota</taxon>
        <taxon>Agaricomycotina</taxon>
        <taxon>Agaricomycetes</taxon>
        <taxon>Agaricomycetidae</taxon>
        <taxon>Boletales</taxon>
        <taxon>Suillineae</taxon>
        <taxon>Suillaceae</taxon>
        <taxon>Suillus</taxon>
    </lineage>
</organism>
<dbReference type="AlphaFoldDB" id="A0A9P6ZIX4"/>
<gene>
    <name evidence="2" type="ORF">EV702DRAFT_1203320</name>
</gene>
<dbReference type="Gene3D" id="2.40.70.10">
    <property type="entry name" value="Acid Proteases"/>
    <property type="match status" value="1"/>
</dbReference>
<feature type="compositionally biased region" description="Pro residues" evidence="1">
    <location>
        <begin position="262"/>
        <end position="276"/>
    </location>
</feature>
<dbReference type="EMBL" id="JABBWD010000080">
    <property type="protein sequence ID" value="KAG1768236.1"/>
    <property type="molecule type" value="Genomic_DNA"/>
</dbReference>
<feature type="region of interest" description="Disordered" evidence="1">
    <location>
        <begin position="254"/>
        <end position="283"/>
    </location>
</feature>
<evidence type="ECO:0000256" key="1">
    <source>
        <dbReference type="SAM" id="MobiDB-lite"/>
    </source>
</evidence>
<proteinExistence type="predicted"/>
<reference evidence="2" key="1">
    <citation type="journal article" date="2020" name="New Phytol.">
        <title>Comparative genomics reveals dynamic genome evolution in host specialist ectomycorrhizal fungi.</title>
        <authorList>
            <person name="Lofgren L.A."/>
            <person name="Nguyen N.H."/>
            <person name="Vilgalys R."/>
            <person name="Ruytinx J."/>
            <person name="Liao H.L."/>
            <person name="Branco S."/>
            <person name="Kuo A."/>
            <person name="LaButti K."/>
            <person name="Lipzen A."/>
            <person name="Andreopoulos W."/>
            <person name="Pangilinan J."/>
            <person name="Riley R."/>
            <person name="Hundley H."/>
            <person name="Na H."/>
            <person name="Barry K."/>
            <person name="Grigoriev I.V."/>
            <person name="Stajich J.E."/>
            <person name="Kennedy P.G."/>
        </authorList>
    </citation>
    <scope>NUCLEOTIDE SEQUENCE</scope>
    <source>
        <strain evidence="2">DOB743</strain>
    </source>
</reference>
<dbReference type="Proteomes" id="UP000714275">
    <property type="component" value="Unassembled WGS sequence"/>
</dbReference>
<sequence>MNQLVATQHLRRITSESQISPPQKDFDIDIKYPPMSQSDFPLNIAPKPTQKAVLNKLRTNLRFIQQQANAVPQAPVLPTITTIPIVTASTATTVTSMMTITPLPSFYGDYEKGEEPTDWFHQYRLSLPRSMAEVWVQNLAAMNKTTWTVFAAAFAQRWPPPVHVTLMLAQQKDHIRAIVLKEEDIRRMIEKDRGHKWGHVKWAKEIECTSQGFGDARCLLLDIVLENTPAILRDLLTEQYNAWPDFVTNILFQQQQQQLSHPAPPMQQTQPPPPQTPQQQMTYNPLSTATPMVRGNLFYGGQGFPQTPMRGRGAFAGDRARLAAQFSTLPQHPDTDAGHQAYAQHVQEWHSQHGATTMPNTDRPYLLKPGTSPMGSRECFACGVATAPLHQSSECSNEALPVQETPSSPPAGVQYVAPVNMSSTYYPPMPTYPIVPGYPDPNYYGQQFNDVYQIHHDAHGNGFGLQHPTSNQSSPLTTTDSLNDLSLLSVPTSASTSNFDSLSMPISPMTPETKSPYNLEEVDEGLVVPILEIEEIVSPSAASLMHSDSDLCTTLNPSSLATSSTSISLLSSTDFNASDLDSIPDSSLSSFINVDTEDPLSVPSLSAIQSADLYLGKANQNVIDLYNINDNTNTSIESKPFITQVLLYGPKGKTSCFQANVDDGAMVNAIDSKMFKRASDRLRRLIPSNCTLRMANGALVPSQGIWKGTLKWGSAFVLTSFEVFDSRGIWNMLIGKPLLEQISAVHDYALDQITLPLSSGPVIITNLYNTPTVPLKGKPAPSTKQAMTPAFNQAQSSTFLIATIPADATDIQKVSVDEQYVFELSP</sequence>
<name>A0A9P6ZIX4_9AGAM</name>
<evidence type="ECO:0000313" key="2">
    <source>
        <dbReference type="EMBL" id="KAG1768236.1"/>
    </source>
</evidence>
<comment type="caution">
    <text evidence="2">The sequence shown here is derived from an EMBL/GenBank/DDBJ whole genome shotgun (WGS) entry which is preliminary data.</text>
</comment>
<protein>
    <submittedName>
        <fullName evidence="2">Uncharacterized protein</fullName>
    </submittedName>
</protein>
<dbReference type="OrthoDB" id="2919534at2759"/>
<accession>A0A9P6ZIX4</accession>
<keyword evidence="3" id="KW-1185">Reference proteome</keyword>
<feature type="region of interest" description="Disordered" evidence="1">
    <location>
        <begin position="460"/>
        <end position="480"/>
    </location>
</feature>